<dbReference type="PROSITE" id="PS51986">
    <property type="entry name" value="GS_BETA_GRASP"/>
    <property type="match status" value="1"/>
</dbReference>
<evidence type="ECO:0000259" key="3">
    <source>
        <dbReference type="PROSITE" id="PS51986"/>
    </source>
</evidence>
<name>A0A090D0Z6_9BACT</name>
<accession>A0A090D0Z6</accession>
<dbReference type="Pfam" id="PF12437">
    <property type="entry name" value="GSIII_N"/>
    <property type="match status" value="1"/>
</dbReference>
<dbReference type="Gene3D" id="3.30.590.10">
    <property type="entry name" value="Glutamine synthetase/guanido kinase, catalytic domain"/>
    <property type="match status" value="1"/>
</dbReference>
<evidence type="ECO:0000313" key="6">
    <source>
        <dbReference type="Proteomes" id="UP000031552"/>
    </source>
</evidence>
<dbReference type="Pfam" id="PF18318">
    <property type="entry name" value="Gln-synt_C-ter"/>
    <property type="match status" value="1"/>
</dbReference>
<evidence type="ECO:0000256" key="2">
    <source>
        <dbReference type="RuleBase" id="RU000384"/>
    </source>
</evidence>
<sequence>MTTARFKALETTGERSFNLTDSPKAYVPSDCFGKSVFTKSIIKKMLPKPIAENLMAAMDGISKIDERYADKIAEAMKKWAMGLGATHFCHWFQPLTGAPAEKHDSFIEWDTKDSVIEKFSGKQLIQGEPDASSFPSGGLRTTFEARGYTGWDPTSPAFVWKGGDGVTLCIPSVFFSWTGAVLDAKIPLLRSDKKISDACLRLLKFTGIPASLVYSTVGMEQEYFVIDKALRNLRPDLLLLGRTVVGAPSPKGQELQDHYFGSVKNRILRFMRDFEVAAFELSIPVKTRHNEVAPAQHEVAPVFEKASIAIDHNLLLMEVMKQVANKHNLSCLLHEKPFHNINGSGKHCNWSLATDTGINLLDPTETPENTLHFLILLVAILKAIHENGALLRASIGSLSNDFRLGGHEAPPAIMSVYLGEALEKLLDNIAEKGTHKSKSSKEIYNLGLHIIPDLKQDNTDRNRTSPFAFTGNKFEFRAVGSSANSSFPIMTLNAIVAQSLNELMDEIEKLAKGQKKKDPATLLPLIMPLLKKHIVQTKGIRFGGDNYSHEWVEEAKKRGLPNLKKSLYAFESLNSPSTKKAFDGILHKEELKSRYEILTETYGHTLNIEIKTLLDIFNTMVIPTAIKYQGVLADSISEMMDLVSEKGFTKQKELLKSIAHLIEEGLTLSEKIADLRSKIDSKKTGFEKAKDLLEQVFPECLKLRQISDQLEEKIDDSLWPLPKYRELLYIV</sequence>
<dbReference type="Proteomes" id="UP000031552">
    <property type="component" value="Unassembled WGS sequence"/>
</dbReference>
<dbReference type="GO" id="GO:0006542">
    <property type="term" value="P:glutamine biosynthetic process"/>
    <property type="evidence" value="ECO:0007669"/>
    <property type="project" value="InterPro"/>
</dbReference>
<dbReference type="PROSITE" id="PS51987">
    <property type="entry name" value="GS_CATALYTIC"/>
    <property type="match status" value="1"/>
</dbReference>
<proteinExistence type="inferred from homology"/>
<dbReference type="GO" id="GO:0004356">
    <property type="term" value="F:glutamine synthetase activity"/>
    <property type="evidence" value="ECO:0007669"/>
    <property type="project" value="UniProtKB-EC"/>
</dbReference>
<reference evidence="5" key="1">
    <citation type="submission" date="2013-12" db="EMBL/GenBank/DDBJ databases">
        <authorList>
            <person name="Linke B."/>
        </authorList>
    </citation>
    <scope>NUCLEOTIDE SEQUENCE [LARGE SCALE GENOMIC DNA]</scope>
    <source>
        <strain evidence="5">CRIB-18</strain>
    </source>
</reference>
<comment type="caution">
    <text evidence="5">The sequence shown here is derived from an EMBL/GenBank/DDBJ whole genome shotgun (WGS) entry which is preliminary data.</text>
</comment>
<feature type="domain" description="GS catalytic" evidence="4">
    <location>
        <begin position="184"/>
        <end position="621"/>
    </location>
</feature>
<dbReference type="SUPFAM" id="SSF55931">
    <property type="entry name" value="Glutamine synthetase/guanido kinase"/>
    <property type="match status" value="1"/>
</dbReference>
<evidence type="ECO:0000259" key="4">
    <source>
        <dbReference type="PROSITE" id="PS51987"/>
    </source>
</evidence>
<dbReference type="InterPro" id="IPR022147">
    <property type="entry name" value="GSIII_N"/>
</dbReference>
<evidence type="ECO:0000313" key="5">
    <source>
        <dbReference type="EMBL" id="CDR33575.1"/>
    </source>
</evidence>
<dbReference type="EC" id="6.3.1.2" evidence="5"/>
<dbReference type="PROSITE" id="PS00181">
    <property type="entry name" value="GLNA_ATP"/>
    <property type="match status" value="1"/>
</dbReference>
<dbReference type="InterPro" id="IPR052725">
    <property type="entry name" value="GS_Type-3"/>
</dbReference>
<protein>
    <submittedName>
        <fullName evidence="5">Glutamine synthetase</fullName>
        <ecNumber evidence="5">6.3.1.2</ecNumber>
    </submittedName>
</protein>
<dbReference type="InterPro" id="IPR040577">
    <property type="entry name" value="Gln-synt_C"/>
</dbReference>
<organism evidence="5 6">
    <name type="scientific">Candidatus Criblamydia sequanensis CRIB-18</name>
    <dbReference type="NCBI Taxonomy" id="1437425"/>
    <lineage>
        <taxon>Bacteria</taxon>
        <taxon>Pseudomonadati</taxon>
        <taxon>Chlamydiota</taxon>
        <taxon>Chlamydiia</taxon>
        <taxon>Parachlamydiales</taxon>
        <taxon>Candidatus Criblamydiaceae</taxon>
        <taxon>Candidatus Criblamydia</taxon>
    </lineage>
</organism>
<dbReference type="Pfam" id="PF00120">
    <property type="entry name" value="Gln-synt_C"/>
    <property type="match status" value="1"/>
</dbReference>
<dbReference type="STRING" id="1437425.CSEC_0744"/>
<dbReference type="PANTHER" id="PTHR42974">
    <property type="entry name" value="GLUTAMINE SYNTHETASE"/>
    <property type="match status" value="1"/>
</dbReference>
<reference evidence="5" key="2">
    <citation type="submission" date="2014-09" db="EMBL/GenBank/DDBJ databases">
        <title>Criblamydia sequanensis harbors a mega-plasmid encoding arsenite resistance.</title>
        <authorList>
            <person name="Bertelli C."/>
            <person name="Goesmann A."/>
            <person name="Greub G."/>
        </authorList>
    </citation>
    <scope>NUCLEOTIDE SEQUENCE [LARGE SCALE GENOMIC DNA]</scope>
    <source>
        <strain evidence="5">CRIB-18</strain>
    </source>
</reference>
<dbReference type="Gene3D" id="1.20.120.1560">
    <property type="match status" value="1"/>
</dbReference>
<feature type="domain" description="GS beta-grasp" evidence="3">
    <location>
        <begin position="86"/>
        <end position="179"/>
    </location>
</feature>
<evidence type="ECO:0000256" key="1">
    <source>
        <dbReference type="PROSITE-ProRule" id="PRU01330"/>
    </source>
</evidence>
<comment type="similarity">
    <text evidence="1 2">Belongs to the glutamine synthetase family.</text>
</comment>
<gene>
    <name evidence="5" type="primary">glnA</name>
    <name evidence="5" type="ORF">CSEC_0744</name>
</gene>
<dbReference type="InterPro" id="IPR027303">
    <property type="entry name" value="Gln_synth_gly_rich_site"/>
</dbReference>
<dbReference type="SMART" id="SM01230">
    <property type="entry name" value="Gln-synt_C"/>
    <property type="match status" value="1"/>
</dbReference>
<dbReference type="OrthoDB" id="9807095at2"/>
<dbReference type="PANTHER" id="PTHR42974:SF1">
    <property type="entry name" value="TYPE-3 GLUTAMINE SYNTHETASE"/>
    <property type="match status" value="1"/>
</dbReference>
<keyword evidence="6" id="KW-1185">Reference proteome</keyword>
<dbReference type="InterPro" id="IPR014746">
    <property type="entry name" value="Gln_synth/guanido_kin_cat_dom"/>
</dbReference>
<dbReference type="eggNOG" id="COG3968">
    <property type="taxonomic scope" value="Bacteria"/>
</dbReference>
<keyword evidence="5" id="KW-0436">Ligase</keyword>
<dbReference type="AlphaFoldDB" id="A0A090D0Z6"/>
<dbReference type="EMBL" id="CCEJ010000003">
    <property type="protein sequence ID" value="CDR33575.1"/>
    <property type="molecule type" value="Genomic_DNA"/>
</dbReference>
<dbReference type="InterPro" id="IPR008146">
    <property type="entry name" value="Gln_synth_cat_dom"/>
</dbReference>
<dbReference type="RefSeq" id="WP_041017041.1">
    <property type="nucleotide sequence ID" value="NZ_CCEJ010000003.1"/>
</dbReference>
<dbReference type="InterPro" id="IPR008147">
    <property type="entry name" value="Gln_synt_N"/>
</dbReference>